<feature type="compositionally biased region" description="Pro residues" evidence="1">
    <location>
        <begin position="721"/>
        <end position="794"/>
    </location>
</feature>
<accession>A0AAV9ZAI1</accession>
<feature type="region of interest" description="Disordered" evidence="1">
    <location>
        <begin position="518"/>
        <end position="594"/>
    </location>
</feature>
<feature type="region of interest" description="Disordered" evidence="1">
    <location>
        <begin position="716"/>
        <end position="939"/>
    </location>
</feature>
<proteinExistence type="predicted"/>
<reference evidence="2 3" key="1">
    <citation type="journal article" date="2024" name="J Genomics">
        <title>Draft genome sequencing and assembly of Favolaschia claudopus CIRM-BRFM 2984 isolated from oak limbs.</title>
        <authorList>
            <person name="Navarro D."/>
            <person name="Drula E."/>
            <person name="Chaduli D."/>
            <person name="Cazenave R."/>
            <person name="Ahrendt S."/>
            <person name="Wang J."/>
            <person name="Lipzen A."/>
            <person name="Daum C."/>
            <person name="Barry K."/>
            <person name="Grigoriev I.V."/>
            <person name="Favel A."/>
            <person name="Rosso M.N."/>
            <person name="Martin F."/>
        </authorList>
    </citation>
    <scope>NUCLEOTIDE SEQUENCE [LARGE SCALE GENOMIC DNA]</scope>
    <source>
        <strain evidence="2 3">CIRM-BRFM 2984</strain>
    </source>
</reference>
<feature type="compositionally biased region" description="Acidic residues" evidence="1">
    <location>
        <begin position="566"/>
        <end position="588"/>
    </location>
</feature>
<comment type="caution">
    <text evidence="2">The sequence shown here is derived from an EMBL/GenBank/DDBJ whole genome shotgun (WGS) entry which is preliminary data.</text>
</comment>
<feature type="region of interest" description="Disordered" evidence="1">
    <location>
        <begin position="301"/>
        <end position="320"/>
    </location>
</feature>
<name>A0AAV9ZAI1_9AGAR</name>
<feature type="compositionally biased region" description="Low complexity" evidence="1">
    <location>
        <begin position="377"/>
        <end position="386"/>
    </location>
</feature>
<evidence type="ECO:0000313" key="2">
    <source>
        <dbReference type="EMBL" id="KAK6977328.1"/>
    </source>
</evidence>
<protein>
    <recommendedName>
        <fullName evidence="4">Proteophosphoglycan ppg4</fullName>
    </recommendedName>
</protein>
<keyword evidence="3" id="KW-1185">Reference proteome</keyword>
<sequence length="991" mass="108452">MTFDLRQLPRITSRIVRVEGRVLELWSPNSAQMPFIPGERRPGFIAETPRLLEDRRYDGHLGRFDCLYAPQYWVHALAHWPFVRRQELVPNNDPAYAAYQPLTEVWMVDPSDLRRGEFSSDFLRRLSALQSALDVRIETLRPRFVTGSSTWANRPRYASTLQVSMLSNVRRWQDAVDDGVALQRGLREMEAWITMVEARRCLQPLTMSDLRSAAMPHADDRFIGLWVNGLDEPAVLNFMYASILCFIVHEYPRDAVHRGIADPTVKVFTDFVEGTGLARLLFDNPYLMIARESNMLNLGSRSEEGMGVQQRRSPANEARSSSLYLQRLPVHHATISDRELAETVYQFNLFSLVSRSPEHAPGPSSSQVPFSAPLPPTSSSSTARAPAPTPDVTAASNSSIVLPRAPAPASSAPLAPSANSYAAQEPERQVLARDRVPSSYPAYPSRSRERLGEISAGNCTRWIQGAYSKGREAPDYGEDDPVRSSLEATHLRTATILLPRVFWTLNALALPLHATLGSSSTTTALSPRSRRRDTGKKASRPSAGRLSLISSSRKHSKGKGKAPADDSGEEEDDSDGENDAMDVDEEDERTVPPSNVLMVSGMGSDGSALQFQQRFVDEFHRARASPLAIMRARGAIWLRFATVNEAVMAQGVIPFVLPYAEIAYNPGEDADFADAAQYTQDIWTLQTFSEEMEEPLRMASAPEELEAPMTVVAPTTAATSAPPPAATEATPPPPSPVPPPATSSPPPPSSAPPPILVLPLAPAPPPLAPTQPIQPPPPAPPAPALAPTVPPPSAPNAAAIAGPSRLPLERRLRSPPRQSLADRMQRPLPRRTQGTAPSLAGRMAVPLLERLGNQASTKRRSRKRKRSVSPVHPPSPAPQIVVVKKTRHGNRAGITEQAKRAYKREMERLEAAGESKEPPQKKAKTNEGEDTPPTTETVVSASGSAWLSGMLTGEAPPWMQEGMEEGEIPEQFAAGRWDDEDDDRMGPQMDG</sequence>
<feature type="compositionally biased region" description="Polar residues" evidence="1">
    <location>
        <begin position="310"/>
        <end position="320"/>
    </location>
</feature>
<feature type="region of interest" description="Disordered" evidence="1">
    <location>
        <begin position="968"/>
        <end position="991"/>
    </location>
</feature>
<gene>
    <name evidence="2" type="ORF">R3P38DRAFT_3237466</name>
</gene>
<feature type="compositionally biased region" description="Basic residues" evidence="1">
    <location>
        <begin position="857"/>
        <end position="867"/>
    </location>
</feature>
<feature type="region of interest" description="Disordered" evidence="1">
    <location>
        <begin position="356"/>
        <end position="428"/>
    </location>
</feature>
<dbReference type="EMBL" id="JAWWNJ010000170">
    <property type="protein sequence ID" value="KAK6977328.1"/>
    <property type="molecule type" value="Genomic_DNA"/>
</dbReference>
<organism evidence="2 3">
    <name type="scientific">Favolaschia claudopus</name>
    <dbReference type="NCBI Taxonomy" id="2862362"/>
    <lineage>
        <taxon>Eukaryota</taxon>
        <taxon>Fungi</taxon>
        <taxon>Dikarya</taxon>
        <taxon>Basidiomycota</taxon>
        <taxon>Agaricomycotina</taxon>
        <taxon>Agaricomycetes</taxon>
        <taxon>Agaricomycetidae</taxon>
        <taxon>Agaricales</taxon>
        <taxon>Marasmiineae</taxon>
        <taxon>Mycenaceae</taxon>
        <taxon>Favolaschia</taxon>
    </lineage>
</organism>
<dbReference type="Proteomes" id="UP001362999">
    <property type="component" value="Unassembled WGS sequence"/>
</dbReference>
<evidence type="ECO:0000313" key="3">
    <source>
        <dbReference type="Proteomes" id="UP001362999"/>
    </source>
</evidence>
<feature type="compositionally biased region" description="Basic and acidic residues" evidence="1">
    <location>
        <begin position="897"/>
        <end position="927"/>
    </location>
</feature>
<dbReference type="AlphaFoldDB" id="A0AAV9ZAI1"/>
<feature type="compositionally biased region" description="Basic residues" evidence="1">
    <location>
        <begin position="528"/>
        <end position="539"/>
    </location>
</feature>
<evidence type="ECO:0008006" key="4">
    <source>
        <dbReference type="Google" id="ProtNLM"/>
    </source>
</evidence>
<evidence type="ECO:0000256" key="1">
    <source>
        <dbReference type="SAM" id="MobiDB-lite"/>
    </source>
</evidence>
<feature type="compositionally biased region" description="Low complexity" evidence="1">
    <location>
        <begin position="407"/>
        <end position="423"/>
    </location>
</feature>
<feature type="compositionally biased region" description="Low complexity" evidence="1">
    <location>
        <begin position="795"/>
        <end position="806"/>
    </location>
</feature>